<name>A0A6C0J5C1_9ZZZZ</name>
<sequence length="126" mass="14791">MLKARDVWDEQEERKERRMSAMRPVLSRLYGQIRKQAIVSKDAPYTVFEIPSFVFGYPLFQMSEAREYLIATLKEAGFQVWPVNEKYLLISWVKQNPKGLAAHRPPLLVNYRPQVYDPTTIGSMLR</sequence>
<dbReference type="Pfam" id="PF19063">
    <property type="entry name" value="DUF5759"/>
    <property type="match status" value="1"/>
</dbReference>
<dbReference type="EMBL" id="MN740319">
    <property type="protein sequence ID" value="QHT99970.1"/>
    <property type="molecule type" value="Genomic_DNA"/>
</dbReference>
<accession>A0A6C0J5C1</accession>
<dbReference type="InterPro" id="IPR043977">
    <property type="entry name" value="DUF5759"/>
</dbReference>
<proteinExistence type="predicted"/>
<protein>
    <submittedName>
        <fullName evidence="1">Uncharacterized protein</fullName>
    </submittedName>
</protein>
<organism evidence="1">
    <name type="scientific">viral metagenome</name>
    <dbReference type="NCBI Taxonomy" id="1070528"/>
    <lineage>
        <taxon>unclassified sequences</taxon>
        <taxon>metagenomes</taxon>
        <taxon>organismal metagenomes</taxon>
    </lineage>
</organism>
<evidence type="ECO:0000313" key="1">
    <source>
        <dbReference type="EMBL" id="QHT99970.1"/>
    </source>
</evidence>
<reference evidence="1" key="1">
    <citation type="journal article" date="2020" name="Nature">
        <title>Giant virus diversity and host interactions through global metagenomics.</title>
        <authorList>
            <person name="Schulz F."/>
            <person name="Roux S."/>
            <person name="Paez-Espino D."/>
            <person name="Jungbluth S."/>
            <person name="Walsh D.A."/>
            <person name="Denef V.J."/>
            <person name="McMahon K.D."/>
            <person name="Konstantinidis K.T."/>
            <person name="Eloe-Fadrosh E.A."/>
            <person name="Kyrpides N.C."/>
            <person name="Woyke T."/>
        </authorList>
    </citation>
    <scope>NUCLEOTIDE SEQUENCE</scope>
    <source>
        <strain evidence="1">GVMAG-M-3300025778-1</strain>
    </source>
</reference>
<dbReference type="AlphaFoldDB" id="A0A6C0J5C1"/>